<comment type="similarity">
    <text evidence="4 17 19">Belongs to the glycosyl hydrolase 9 (cellulase E) family.</text>
</comment>
<comment type="catalytic activity">
    <reaction evidence="1 19">
        <text>Endohydrolysis of (1-&gt;4)-beta-D-glucosidic linkages in cellulose, lichenin and cereal beta-D-glucans.</text>
        <dbReference type="EC" id="3.2.1.4"/>
    </reaction>
</comment>
<dbReference type="EC" id="3.2.1.4" evidence="19"/>
<evidence type="ECO:0000313" key="23">
    <source>
        <dbReference type="EMBL" id="THU66060.1"/>
    </source>
</evidence>
<evidence type="ECO:0000256" key="18">
    <source>
        <dbReference type="PROSITE-ProRule" id="PRU10060"/>
    </source>
</evidence>
<dbReference type="Proteomes" id="UP000317650">
    <property type="component" value="Chromosome 5"/>
</dbReference>
<evidence type="ECO:0000256" key="11">
    <source>
        <dbReference type="ARBA" id="ARBA00022989"/>
    </source>
</evidence>
<sequence>MAKTRTRGPPAPAFVAAEVEEQPGAAPFPWSTMRLTPPTAAAVALFALLVRVLVSLGSYSGQGTPPMYGDYEAQRHWMEITLHTPAAEWYRNTTANDLAYWGLDYPPLTAYQSLAHALLINVSLPQSLALSSSRGFESHQSKLMMRWTVLSSDLLVFFPAAIYFVWVYLQRNVGGDGEERSAPWLLAMILLNPCLILVDHGHFQYNCISLGFTLGAIAAVLSRNDFAASALFSLAINHKQMSLYFAPAFFSHLLGKCLRRKNPIFEVMKLGFVVIGTFALVWWPYLYSVESVMELLLRPLFPSPSLPNCEAKKQHHQRKKPYSLSDSGGGLGQEGERSGGQKGRSHFEAWESEEKGDGERMSIYGRDPWGGPLEIHADSATDDDRSRNLDLDRAALSMTSRQLDETQQSWLLAGPGDKGKKKKKYVDLGCLIVSRKIFLWTVGAVVAAAALAGLITLIVKTVPHHHRPRPPPDNYTLALHKALMFFNAQRSGRIPKHNNVSWRGNSGMKDGFSDPSYGRSLVGGFYDAGDAIKFNFPASFAMTMLSWSVIEYSAKYEAAGELVHVKEIIKWGVDYLLKTFNSSADTIDRVAAQVGQGATSGGTNPNDHYCWTRPEDIDYPRPVYVCHSCSDLTAEMAAALASASIVFKDNKAYSQKLVHGAATLWKFAREQRGRYSEGGSDASVFYNSTSYWDEFVWGGAWMYLATGNSSYLQLSTHPKLAKHAGAFWGGPDYGVLSWDNKLTGAQVLLSRLRLFLSPGYPYEEMLRTFHNQTGIIMCSYLPVFNSFNRTKGGLIQLNHGRPQPLQYVVNAAFLASLYSDYLEAADTPGWYCGPNFFPTGALRDFARTQIDYILGKNPKRMSYVVGFGQRYPKHVHHRGASIPKNGVKYNCKGGWKWRDTKKPNPNTIIGAMVAGPDKHDGFHDIRTNYNYTEPTLAGNAGLVAALVALSGESTGVDKNTIFSAVPPMFPSPPPPPAPWRP</sequence>
<evidence type="ECO:0000256" key="5">
    <source>
        <dbReference type="ARBA" id="ARBA00008715"/>
    </source>
</evidence>
<feature type="domain" description="Glycoside hydrolase family 9" evidence="22">
    <location>
        <begin position="475"/>
        <end position="946"/>
    </location>
</feature>
<evidence type="ECO:0000256" key="2">
    <source>
        <dbReference type="ARBA" id="ARBA00004477"/>
    </source>
</evidence>
<feature type="compositionally biased region" description="Basic and acidic residues" evidence="20">
    <location>
        <begin position="334"/>
        <end position="360"/>
    </location>
</feature>
<keyword evidence="14 17" id="KW-0119">Carbohydrate metabolism</keyword>
<evidence type="ECO:0000256" key="1">
    <source>
        <dbReference type="ARBA" id="ARBA00000966"/>
    </source>
</evidence>
<dbReference type="GO" id="GO:0016758">
    <property type="term" value="F:hexosyltransferase activity"/>
    <property type="evidence" value="ECO:0007669"/>
    <property type="project" value="InterPro"/>
</dbReference>
<evidence type="ECO:0000256" key="13">
    <source>
        <dbReference type="ARBA" id="ARBA00023136"/>
    </source>
</evidence>
<feature type="transmembrane region" description="Helical" evidence="21">
    <location>
        <begin position="181"/>
        <end position="198"/>
    </location>
</feature>
<comment type="pathway">
    <text evidence="3">Protein modification; protein glycosylation.</text>
</comment>
<evidence type="ECO:0000256" key="9">
    <source>
        <dbReference type="ARBA" id="ARBA00022801"/>
    </source>
</evidence>
<feature type="transmembrane region" description="Helical" evidence="21">
    <location>
        <begin position="205"/>
        <end position="221"/>
    </location>
</feature>
<dbReference type="UniPathway" id="UPA00378"/>
<dbReference type="PROSITE" id="PS00698">
    <property type="entry name" value="GH9_3"/>
    <property type="match status" value="1"/>
</dbReference>
<dbReference type="GO" id="GO:0008810">
    <property type="term" value="F:cellulase activity"/>
    <property type="evidence" value="ECO:0007669"/>
    <property type="project" value="UniProtKB-EC"/>
</dbReference>
<keyword evidence="13 21" id="KW-0472">Membrane</keyword>
<dbReference type="Gene3D" id="1.50.10.10">
    <property type="match status" value="1"/>
</dbReference>
<dbReference type="Pfam" id="PF00759">
    <property type="entry name" value="Glyco_hydro_9"/>
    <property type="match status" value="1"/>
</dbReference>
<accession>A0A4S8JV34</accession>
<dbReference type="PROSITE" id="PS00592">
    <property type="entry name" value="GH9_2"/>
    <property type="match status" value="1"/>
</dbReference>
<evidence type="ECO:0000256" key="17">
    <source>
        <dbReference type="PROSITE-ProRule" id="PRU10059"/>
    </source>
</evidence>
<comment type="similarity">
    <text evidence="5">Belongs to the ALG6/ALG8 glucosyltransferase family.</text>
</comment>
<protein>
    <recommendedName>
        <fullName evidence="19">Endoglucanase</fullName>
        <ecNumber evidence="19">3.2.1.4</ecNumber>
    </recommendedName>
</protein>
<proteinExistence type="inferred from homology"/>
<organism evidence="23 24">
    <name type="scientific">Musa balbisiana</name>
    <name type="common">Banana</name>
    <dbReference type="NCBI Taxonomy" id="52838"/>
    <lineage>
        <taxon>Eukaryota</taxon>
        <taxon>Viridiplantae</taxon>
        <taxon>Streptophyta</taxon>
        <taxon>Embryophyta</taxon>
        <taxon>Tracheophyta</taxon>
        <taxon>Spermatophyta</taxon>
        <taxon>Magnoliopsida</taxon>
        <taxon>Liliopsida</taxon>
        <taxon>Zingiberales</taxon>
        <taxon>Musaceae</taxon>
        <taxon>Musa</taxon>
    </lineage>
</organism>
<dbReference type="InterPro" id="IPR033126">
    <property type="entry name" value="Glyco_hydro_9_Asp/Glu_AS"/>
</dbReference>
<evidence type="ECO:0000256" key="20">
    <source>
        <dbReference type="SAM" id="MobiDB-lite"/>
    </source>
</evidence>
<evidence type="ECO:0000256" key="4">
    <source>
        <dbReference type="ARBA" id="ARBA00007072"/>
    </source>
</evidence>
<evidence type="ECO:0000256" key="12">
    <source>
        <dbReference type="ARBA" id="ARBA00023001"/>
    </source>
</evidence>
<dbReference type="EMBL" id="PYDT01000003">
    <property type="protein sequence ID" value="THU66060.1"/>
    <property type="molecule type" value="Genomic_DNA"/>
</dbReference>
<evidence type="ECO:0000256" key="19">
    <source>
        <dbReference type="RuleBase" id="RU361166"/>
    </source>
</evidence>
<evidence type="ECO:0000313" key="24">
    <source>
        <dbReference type="Proteomes" id="UP000317650"/>
    </source>
</evidence>
<dbReference type="STRING" id="52838.A0A4S8JV34"/>
<evidence type="ECO:0000256" key="8">
    <source>
        <dbReference type="ARBA" id="ARBA00022692"/>
    </source>
</evidence>
<evidence type="ECO:0000256" key="14">
    <source>
        <dbReference type="ARBA" id="ARBA00023277"/>
    </source>
</evidence>
<feature type="transmembrane region" description="Helical" evidence="21">
    <location>
        <begin position="270"/>
        <end position="287"/>
    </location>
</feature>
<dbReference type="FunFam" id="1.50.10.10:FF:000020">
    <property type="entry name" value="Endoglucanase"/>
    <property type="match status" value="1"/>
</dbReference>
<dbReference type="PANTHER" id="PTHR22298">
    <property type="entry name" value="ENDO-1,4-BETA-GLUCANASE"/>
    <property type="match status" value="1"/>
</dbReference>
<dbReference type="InterPro" id="IPR004856">
    <property type="entry name" value="Glyco_trans_ALG6/ALG8"/>
</dbReference>
<keyword evidence="10" id="KW-0256">Endoplasmic reticulum</keyword>
<keyword evidence="24" id="KW-1185">Reference proteome</keyword>
<dbReference type="InterPro" id="IPR012341">
    <property type="entry name" value="6hp_glycosidase-like_sf"/>
</dbReference>
<dbReference type="InterPro" id="IPR008928">
    <property type="entry name" value="6-hairpin_glycosidase_sf"/>
</dbReference>
<dbReference type="InterPro" id="IPR001701">
    <property type="entry name" value="Glyco_hydro_9"/>
</dbReference>
<dbReference type="GO" id="GO:0005789">
    <property type="term" value="C:endoplasmic reticulum membrane"/>
    <property type="evidence" value="ECO:0007669"/>
    <property type="project" value="UniProtKB-SubCell"/>
</dbReference>
<comment type="caution">
    <text evidence="23">The sequence shown here is derived from an EMBL/GenBank/DDBJ whole genome shotgun (WGS) entry which is preliminary data.</text>
</comment>
<dbReference type="Pfam" id="PF03155">
    <property type="entry name" value="Alg6_Alg8"/>
    <property type="match status" value="1"/>
</dbReference>
<comment type="subcellular location">
    <subcellularLocation>
        <location evidence="2">Endoplasmic reticulum membrane</location>
        <topology evidence="2">Multi-pass membrane protein</topology>
    </subcellularLocation>
</comment>
<keyword evidence="15 17" id="KW-0326">Glycosidase</keyword>
<dbReference type="AlphaFoldDB" id="A0A4S8JV34"/>
<feature type="transmembrane region" description="Helical" evidence="21">
    <location>
        <begin position="437"/>
        <end position="459"/>
    </location>
</feature>
<feature type="active site" evidence="17">
    <location>
        <position position="876"/>
    </location>
</feature>
<keyword evidence="6" id="KW-0328">Glycosyltransferase</keyword>
<evidence type="ECO:0000256" key="3">
    <source>
        <dbReference type="ARBA" id="ARBA00004922"/>
    </source>
</evidence>
<evidence type="ECO:0000256" key="10">
    <source>
        <dbReference type="ARBA" id="ARBA00022824"/>
    </source>
</evidence>
<evidence type="ECO:0000256" key="15">
    <source>
        <dbReference type="ARBA" id="ARBA00023295"/>
    </source>
</evidence>
<keyword evidence="8 21" id="KW-0812">Transmembrane</keyword>
<feature type="transmembrane region" description="Helical" evidence="21">
    <location>
        <begin position="147"/>
        <end position="169"/>
    </location>
</feature>
<name>A0A4S8JV34_MUSBA</name>
<keyword evidence="12 19" id="KW-0136">Cellulose degradation</keyword>
<keyword evidence="7" id="KW-0808">Transferase</keyword>
<reference evidence="23 24" key="1">
    <citation type="journal article" date="2019" name="Nat. Plants">
        <title>Genome sequencing of Musa balbisiana reveals subgenome evolution and function divergence in polyploid bananas.</title>
        <authorList>
            <person name="Yao X."/>
        </authorList>
    </citation>
    <scope>NUCLEOTIDE SEQUENCE [LARGE SCALE GENOMIC DNA]</scope>
    <source>
        <strain evidence="24">cv. DH-PKW</strain>
        <tissue evidence="23">Leaves</tissue>
    </source>
</reference>
<keyword evidence="9 17" id="KW-0378">Hydrolase</keyword>
<feature type="active site" evidence="18">
    <location>
        <position position="924"/>
    </location>
</feature>
<dbReference type="InterPro" id="IPR018221">
    <property type="entry name" value="Glyco_hydro_9_His_AS"/>
</dbReference>
<evidence type="ECO:0000256" key="7">
    <source>
        <dbReference type="ARBA" id="ARBA00022679"/>
    </source>
</evidence>
<gene>
    <name evidence="23" type="ORF">C4D60_Mb05t10220</name>
</gene>
<dbReference type="GO" id="GO:0030245">
    <property type="term" value="P:cellulose catabolic process"/>
    <property type="evidence" value="ECO:0007669"/>
    <property type="project" value="UniProtKB-KW"/>
</dbReference>
<keyword evidence="16 17" id="KW-0624">Polysaccharide degradation</keyword>
<dbReference type="SUPFAM" id="SSF48208">
    <property type="entry name" value="Six-hairpin glycosidases"/>
    <property type="match status" value="1"/>
</dbReference>
<feature type="active site" evidence="18">
    <location>
        <position position="933"/>
    </location>
</feature>
<evidence type="ECO:0000259" key="22">
    <source>
        <dbReference type="Pfam" id="PF00759"/>
    </source>
</evidence>
<evidence type="ECO:0000256" key="21">
    <source>
        <dbReference type="SAM" id="Phobius"/>
    </source>
</evidence>
<keyword evidence="11 21" id="KW-1133">Transmembrane helix</keyword>
<feature type="region of interest" description="Disordered" evidence="20">
    <location>
        <begin position="311"/>
        <end position="363"/>
    </location>
</feature>
<evidence type="ECO:0000256" key="16">
    <source>
        <dbReference type="ARBA" id="ARBA00023326"/>
    </source>
</evidence>
<evidence type="ECO:0000256" key="6">
    <source>
        <dbReference type="ARBA" id="ARBA00022676"/>
    </source>
</evidence>